<comment type="caution">
    <text evidence="13">The sequence shown here is derived from an EMBL/GenBank/DDBJ whole genome shotgun (WGS) entry which is preliminary data.</text>
</comment>
<dbReference type="Proteomes" id="UP000219329">
    <property type="component" value="Unassembled WGS sequence"/>
</dbReference>
<name>A0A2A5WDX7_9GAMM</name>
<dbReference type="GO" id="GO:0003755">
    <property type="term" value="F:peptidyl-prolyl cis-trans isomerase activity"/>
    <property type="evidence" value="ECO:0007669"/>
    <property type="project" value="UniProtKB-UniRule"/>
</dbReference>
<dbReference type="PANTHER" id="PTHR47861:SF3">
    <property type="entry name" value="FKBP-TYPE PEPTIDYL-PROLYL CIS-TRANS ISOMERASE SLYD"/>
    <property type="match status" value="1"/>
</dbReference>
<feature type="region of interest" description="Disordered" evidence="11">
    <location>
        <begin position="1"/>
        <end position="22"/>
    </location>
</feature>
<evidence type="ECO:0000313" key="13">
    <source>
        <dbReference type="EMBL" id="PDH34581.1"/>
    </source>
</evidence>
<feature type="compositionally biased region" description="Acidic residues" evidence="11">
    <location>
        <begin position="1"/>
        <end position="17"/>
    </location>
</feature>
<comment type="similarity">
    <text evidence="3 10">Belongs to the FKBP-type PPIase family.</text>
</comment>
<comment type="subcellular location">
    <subcellularLocation>
        <location evidence="2">Cytoplasm</location>
    </subcellularLocation>
</comment>
<dbReference type="InterPro" id="IPR001179">
    <property type="entry name" value="PPIase_FKBP_dom"/>
</dbReference>
<evidence type="ECO:0000256" key="6">
    <source>
        <dbReference type="ARBA" id="ARBA00023186"/>
    </source>
</evidence>
<accession>A0A2A5WDX7</accession>
<protein>
    <recommendedName>
        <fullName evidence="10">Peptidyl-prolyl cis-trans isomerase</fullName>
        <ecNumber evidence="10">5.2.1.8</ecNumber>
    </recommendedName>
</protein>
<evidence type="ECO:0000256" key="2">
    <source>
        <dbReference type="ARBA" id="ARBA00004496"/>
    </source>
</evidence>
<dbReference type="PANTHER" id="PTHR47861">
    <property type="entry name" value="FKBP-TYPE PEPTIDYL-PROLYL CIS-TRANS ISOMERASE SLYD"/>
    <property type="match status" value="1"/>
</dbReference>
<evidence type="ECO:0000256" key="9">
    <source>
        <dbReference type="PROSITE-ProRule" id="PRU00277"/>
    </source>
</evidence>
<evidence type="ECO:0000256" key="11">
    <source>
        <dbReference type="SAM" id="MobiDB-lite"/>
    </source>
</evidence>
<dbReference type="InterPro" id="IPR046357">
    <property type="entry name" value="PPIase_dom_sf"/>
</dbReference>
<comment type="function">
    <text evidence="8">Also involved in hydrogenase metallocenter assembly, probably by participating in the nickel insertion step. This function in hydrogenase biosynthesis requires chaperone activity and the presence of the metal-binding domain, but not PPIase activity.</text>
</comment>
<evidence type="ECO:0000256" key="5">
    <source>
        <dbReference type="ARBA" id="ARBA00023110"/>
    </source>
</evidence>
<dbReference type="GO" id="GO:0005737">
    <property type="term" value="C:cytoplasm"/>
    <property type="evidence" value="ECO:0007669"/>
    <property type="project" value="UniProtKB-SubCell"/>
</dbReference>
<dbReference type="Gene3D" id="3.10.50.40">
    <property type="match status" value="1"/>
</dbReference>
<feature type="domain" description="PPIase FKBP-type" evidence="12">
    <location>
        <begin position="25"/>
        <end position="104"/>
    </location>
</feature>
<dbReference type="GO" id="GO:0042026">
    <property type="term" value="P:protein refolding"/>
    <property type="evidence" value="ECO:0007669"/>
    <property type="project" value="UniProtKB-ARBA"/>
</dbReference>
<evidence type="ECO:0000256" key="10">
    <source>
        <dbReference type="RuleBase" id="RU003915"/>
    </source>
</evidence>
<keyword evidence="7 9" id="KW-0413">Isomerase</keyword>
<dbReference type="Gene3D" id="2.40.10.330">
    <property type="match status" value="1"/>
</dbReference>
<dbReference type="Pfam" id="PF00254">
    <property type="entry name" value="FKBP_C"/>
    <property type="match status" value="1"/>
</dbReference>
<gene>
    <name evidence="13" type="ORF">CNF02_04270</name>
</gene>
<sequence length="187" mass="20985">MTESENTQDEASEPAETSDDRITSNKVVAFHFRLCEVNEQGEHSEWLEQSNNREPLYYLHGFHNVIVGVEKALDGKQKGDKIQITLEPDEAYGQRNPEHLQRIPLKHLQLPDGIKKAAVGGLARARSERGWHNAIILKAGKFTADVDFNHPFAGRTLHYEIEVDTVRDATVEEIAQGHVHGAGGHQH</sequence>
<dbReference type="SUPFAM" id="SSF54534">
    <property type="entry name" value="FKBP-like"/>
    <property type="match status" value="1"/>
</dbReference>
<comment type="catalytic activity">
    <reaction evidence="1 9 10">
        <text>[protein]-peptidylproline (omega=180) = [protein]-peptidylproline (omega=0)</text>
        <dbReference type="Rhea" id="RHEA:16237"/>
        <dbReference type="Rhea" id="RHEA-COMP:10747"/>
        <dbReference type="Rhea" id="RHEA-COMP:10748"/>
        <dbReference type="ChEBI" id="CHEBI:83833"/>
        <dbReference type="ChEBI" id="CHEBI:83834"/>
        <dbReference type="EC" id="5.2.1.8"/>
    </reaction>
</comment>
<evidence type="ECO:0000256" key="7">
    <source>
        <dbReference type="ARBA" id="ARBA00023235"/>
    </source>
</evidence>
<evidence type="ECO:0000256" key="1">
    <source>
        <dbReference type="ARBA" id="ARBA00000971"/>
    </source>
</evidence>
<keyword evidence="5 9" id="KW-0697">Rotamase</keyword>
<dbReference type="InterPro" id="IPR048261">
    <property type="entry name" value="SlpA/SlyD-like_ins_sf"/>
</dbReference>
<dbReference type="PROSITE" id="PS50059">
    <property type="entry name" value="FKBP_PPIASE"/>
    <property type="match status" value="1"/>
</dbReference>
<dbReference type="AlphaFoldDB" id="A0A2A5WDX7"/>
<evidence type="ECO:0000313" key="14">
    <source>
        <dbReference type="Proteomes" id="UP000219329"/>
    </source>
</evidence>
<dbReference type="EC" id="5.2.1.8" evidence="10"/>
<evidence type="ECO:0000256" key="8">
    <source>
        <dbReference type="ARBA" id="ARBA00037071"/>
    </source>
</evidence>
<reference evidence="13 14" key="1">
    <citation type="submission" date="2017-08" db="EMBL/GenBank/DDBJ databases">
        <title>Fine stratification of microbial communities through a metagenomic profile of the photic zone.</title>
        <authorList>
            <person name="Haro-Moreno J.M."/>
            <person name="Lopez-Perez M."/>
            <person name="De La Torre J."/>
            <person name="Picazo A."/>
            <person name="Camacho A."/>
            <person name="Rodriguez-Valera F."/>
        </authorList>
    </citation>
    <scope>NUCLEOTIDE SEQUENCE [LARGE SCALE GENOMIC DNA]</scope>
    <source>
        <strain evidence="13">MED-G28</strain>
    </source>
</reference>
<dbReference type="EMBL" id="NTJZ01000003">
    <property type="protein sequence ID" value="PDH34581.1"/>
    <property type="molecule type" value="Genomic_DNA"/>
</dbReference>
<evidence type="ECO:0000256" key="3">
    <source>
        <dbReference type="ARBA" id="ARBA00006577"/>
    </source>
</evidence>
<keyword evidence="6" id="KW-0143">Chaperone</keyword>
<proteinExistence type="inferred from homology"/>
<organism evidence="13 14">
    <name type="scientific">OM182 bacterium MED-G28</name>
    <dbReference type="NCBI Taxonomy" id="1986256"/>
    <lineage>
        <taxon>Bacteria</taxon>
        <taxon>Pseudomonadati</taxon>
        <taxon>Pseudomonadota</taxon>
        <taxon>Gammaproteobacteria</taxon>
        <taxon>OMG group</taxon>
        <taxon>OM182 clade</taxon>
    </lineage>
</organism>
<evidence type="ECO:0000256" key="4">
    <source>
        <dbReference type="ARBA" id="ARBA00022490"/>
    </source>
</evidence>
<evidence type="ECO:0000259" key="12">
    <source>
        <dbReference type="PROSITE" id="PS50059"/>
    </source>
</evidence>
<keyword evidence="4" id="KW-0963">Cytoplasm</keyword>